<proteinExistence type="predicted"/>
<dbReference type="PROSITE" id="PS50943">
    <property type="entry name" value="HTH_CROC1"/>
    <property type="match status" value="1"/>
</dbReference>
<dbReference type="Gene3D" id="1.10.260.40">
    <property type="entry name" value="lambda repressor-like DNA-binding domains"/>
    <property type="match status" value="1"/>
</dbReference>
<feature type="domain" description="HTH cro/C1-type" evidence="1">
    <location>
        <begin position="36"/>
        <end position="82"/>
    </location>
</feature>
<dbReference type="Proteomes" id="UP000285768">
    <property type="component" value="Chromosome"/>
</dbReference>
<evidence type="ECO:0000313" key="3">
    <source>
        <dbReference type="Proteomes" id="UP000285768"/>
    </source>
</evidence>
<dbReference type="Pfam" id="PF13560">
    <property type="entry name" value="HTH_31"/>
    <property type="match status" value="1"/>
</dbReference>
<dbReference type="SMART" id="SM00530">
    <property type="entry name" value="HTH_XRE"/>
    <property type="match status" value="1"/>
</dbReference>
<evidence type="ECO:0000259" key="1">
    <source>
        <dbReference type="PROSITE" id="PS50943"/>
    </source>
</evidence>
<dbReference type="InterPro" id="IPR010982">
    <property type="entry name" value="Lambda_DNA-bd_dom_sf"/>
</dbReference>
<organism evidence="2 3">
    <name type="scientific">Leucobacter muris</name>
    <dbReference type="NCBI Taxonomy" id="1935379"/>
    <lineage>
        <taxon>Bacteria</taxon>
        <taxon>Bacillati</taxon>
        <taxon>Actinomycetota</taxon>
        <taxon>Actinomycetes</taxon>
        <taxon>Micrococcales</taxon>
        <taxon>Microbacteriaceae</taxon>
        <taxon>Leucobacter</taxon>
    </lineage>
</organism>
<dbReference type="SUPFAM" id="SSF47413">
    <property type="entry name" value="lambda repressor-like DNA-binding domains"/>
    <property type="match status" value="1"/>
</dbReference>
<reference evidence="2 3" key="1">
    <citation type="submission" date="2019-01" db="EMBL/GenBank/DDBJ databases">
        <title>Leucobacter muris sp. nov. isolated from the nose of a laboratory mouse.</title>
        <authorList>
            <person name="Benga L."/>
            <person name="Sproeer C."/>
            <person name="Schumann P."/>
            <person name="Verbarg S."/>
            <person name="Bunk B."/>
            <person name="Engelhardt E."/>
            <person name="Benten P.M."/>
            <person name="Sager M."/>
        </authorList>
    </citation>
    <scope>NUCLEOTIDE SEQUENCE [LARGE SCALE GENOMIC DNA]</scope>
    <source>
        <strain evidence="2 3">DSM 101948</strain>
    </source>
</reference>
<dbReference type="EMBL" id="CP035037">
    <property type="protein sequence ID" value="QAB17517.1"/>
    <property type="molecule type" value="Genomic_DNA"/>
</dbReference>
<evidence type="ECO:0000313" key="2">
    <source>
        <dbReference type="EMBL" id="QAB17517.1"/>
    </source>
</evidence>
<dbReference type="CDD" id="cd00093">
    <property type="entry name" value="HTH_XRE"/>
    <property type="match status" value="1"/>
</dbReference>
<gene>
    <name evidence="2" type="ORF">Leucomu_05900</name>
</gene>
<sequence length="95" mass="10126">MILELHFCHFALPRDKSCGSIFVMEQKNATAGGEVLRGLRTTAGMTLAQVAEGAETSISYLSKVERGEHSPSAIYIGKVAAFIAAEILRESKAAA</sequence>
<name>A0ABX5QEM1_9MICO</name>
<protein>
    <submittedName>
        <fullName evidence="2">XRE family transcriptional regulator</fullName>
    </submittedName>
</protein>
<dbReference type="InterPro" id="IPR001387">
    <property type="entry name" value="Cro/C1-type_HTH"/>
</dbReference>
<keyword evidence="3" id="KW-1185">Reference proteome</keyword>
<accession>A0ABX5QEM1</accession>